<dbReference type="EMBL" id="VYQA01000035">
    <property type="protein sequence ID" value="KAA9023683.1"/>
    <property type="molecule type" value="Genomic_DNA"/>
</dbReference>
<dbReference type="InterPro" id="IPR051446">
    <property type="entry name" value="HTH_trans_reg/aminotransferase"/>
</dbReference>
<evidence type="ECO:0000313" key="8">
    <source>
        <dbReference type="EMBL" id="KAA9023683.1"/>
    </source>
</evidence>
<gene>
    <name evidence="8" type="ORF">F4U95_23310</name>
    <name evidence="7" type="ORF">F4U96_23255</name>
</gene>
<protein>
    <submittedName>
        <fullName evidence="8">PLP-dependent aminotransferase family protein</fullName>
    </submittedName>
</protein>
<evidence type="ECO:0000256" key="1">
    <source>
        <dbReference type="ARBA" id="ARBA00005384"/>
    </source>
</evidence>
<evidence type="ECO:0000256" key="5">
    <source>
        <dbReference type="ARBA" id="ARBA00023163"/>
    </source>
</evidence>
<dbReference type="PANTHER" id="PTHR46577:SF1">
    <property type="entry name" value="HTH-TYPE TRANSCRIPTIONAL REGULATORY PROTEIN GABR"/>
    <property type="match status" value="1"/>
</dbReference>
<dbReference type="GO" id="GO:0008483">
    <property type="term" value="F:transaminase activity"/>
    <property type="evidence" value="ECO:0007669"/>
    <property type="project" value="UniProtKB-KW"/>
</dbReference>
<evidence type="ECO:0000256" key="3">
    <source>
        <dbReference type="ARBA" id="ARBA00023015"/>
    </source>
</evidence>
<dbReference type="InterPro" id="IPR015424">
    <property type="entry name" value="PyrdxlP-dep_Trfase"/>
</dbReference>
<evidence type="ECO:0000259" key="6">
    <source>
        <dbReference type="PROSITE" id="PS50949"/>
    </source>
</evidence>
<dbReference type="Proteomes" id="UP000325933">
    <property type="component" value="Unassembled WGS sequence"/>
</dbReference>
<keyword evidence="8" id="KW-0032">Aminotransferase</keyword>
<dbReference type="CDD" id="cd00609">
    <property type="entry name" value="AAT_like"/>
    <property type="match status" value="1"/>
</dbReference>
<keyword evidence="4" id="KW-0238">DNA-binding</keyword>
<accession>A0A5J5HPE7</accession>
<evidence type="ECO:0000256" key="4">
    <source>
        <dbReference type="ARBA" id="ARBA00023125"/>
    </source>
</evidence>
<dbReference type="RefSeq" id="WP_120253608.1">
    <property type="nucleotide sequence ID" value="NZ_VYPZ01000041.1"/>
</dbReference>
<dbReference type="Pfam" id="PF00155">
    <property type="entry name" value="Aminotran_1_2"/>
    <property type="match status" value="1"/>
</dbReference>
<comment type="similarity">
    <text evidence="1">In the C-terminal section; belongs to the class-I pyridoxal-phosphate-dependent aminotransferase family.</text>
</comment>
<dbReference type="SMART" id="SM00345">
    <property type="entry name" value="HTH_GNTR"/>
    <property type="match status" value="1"/>
</dbReference>
<dbReference type="CDD" id="cd07377">
    <property type="entry name" value="WHTH_GntR"/>
    <property type="match status" value="1"/>
</dbReference>
<dbReference type="SUPFAM" id="SSF46785">
    <property type="entry name" value="Winged helix' DNA-binding domain"/>
    <property type="match status" value="1"/>
</dbReference>
<evidence type="ECO:0000313" key="9">
    <source>
        <dbReference type="Proteomes" id="UP000325933"/>
    </source>
</evidence>
<dbReference type="InterPro" id="IPR015421">
    <property type="entry name" value="PyrdxlP-dep_Trfase_major"/>
</dbReference>
<evidence type="ECO:0000313" key="10">
    <source>
        <dbReference type="Proteomes" id="UP000326364"/>
    </source>
</evidence>
<dbReference type="GO" id="GO:0003700">
    <property type="term" value="F:DNA-binding transcription factor activity"/>
    <property type="evidence" value="ECO:0007669"/>
    <property type="project" value="InterPro"/>
</dbReference>
<dbReference type="Gene3D" id="1.10.10.10">
    <property type="entry name" value="Winged helix-like DNA-binding domain superfamily/Winged helix DNA-binding domain"/>
    <property type="match status" value="1"/>
</dbReference>
<dbReference type="InterPro" id="IPR000524">
    <property type="entry name" value="Tscrpt_reg_HTH_GntR"/>
</dbReference>
<dbReference type="GO" id="GO:0030170">
    <property type="term" value="F:pyridoxal phosphate binding"/>
    <property type="evidence" value="ECO:0007669"/>
    <property type="project" value="InterPro"/>
</dbReference>
<keyword evidence="5" id="KW-0804">Transcription</keyword>
<dbReference type="Proteomes" id="UP000326364">
    <property type="component" value="Unassembled WGS sequence"/>
</dbReference>
<keyword evidence="8" id="KW-0808">Transferase</keyword>
<dbReference type="PANTHER" id="PTHR46577">
    <property type="entry name" value="HTH-TYPE TRANSCRIPTIONAL REGULATORY PROTEIN GABR"/>
    <property type="match status" value="1"/>
</dbReference>
<dbReference type="PROSITE" id="PS50949">
    <property type="entry name" value="HTH_GNTR"/>
    <property type="match status" value="1"/>
</dbReference>
<keyword evidence="3" id="KW-0805">Transcription regulation</keyword>
<organism evidence="8 9">
    <name type="scientific">Sphingobium limneticum</name>
    <dbReference type="NCBI Taxonomy" id="1007511"/>
    <lineage>
        <taxon>Bacteria</taxon>
        <taxon>Pseudomonadati</taxon>
        <taxon>Pseudomonadota</taxon>
        <taxon>Alphaproteobacteria</taxon>
        <taxon>Sphingomonadales</taxon>
        <taxon>Sphingomonadaceae</taxon>
        <taxon>Sphingobium</taxon>
    </lineage>
</organism>
<dbReference type="GO" id="GO:0003677">
    <property type="term" value="F:DNA binding"/>
    <property type="evidence" value="ECO:0007669"/>
    <property type="project" value="UniProtKB-KW"/>
</dbReference>
<comment type="caution">
    <text evidence="8">The sequence shown here is derived from an EMBL/GenBank/DDBJ whole genome shotgun (WGS) entry which is preliminary data.</text>
</comment>
<dbReference type="InterPro" id="IPR036388">
    <property type="entry name" value="WH-like_DNA-bd_sf"/>
</dbReference>
<evidence type="ECO:0000256" key="2">
    <source>
        <dbReference type="ARBA" id="ARBA00022898"/>
    </source>
</evidence>
<sequence>MLRPLHVMLGDRIDPALPTPIYIQVIAAIIRDIERGRLAPGTYLPGSRQLATELNLNRKTIVFAYEELIAQGWLESSGTRGTMVATTFPDPVRGKRADPLEFKSAQKPNPQYRILPTPARPLALPGGPGIKLDEGAPDGRLFPNEALMQAYRNALLRPPADSHLQYRDPFGTLQLRSAIADMLRHQRGLTIGPEEICVTRGSQNGLFLTAQALIRPGDAVIVEELTYEPALAAFRMMGAKLVSVPFDGPAIDIDAVEKACRKHKVRAIFLTPHHQFPTTSVLRPERRLALLNLAKQFGFAIIEDDYDHEFHFASQPLLPMAAFAPDHVIYLGSLSKLIVPALRVGYVVAPEPMIRALGHYVSLTDGMGNTVTEDAVADLITSGALRRHARKVRKIYGERRERFAERLRQSFGDRIAFETPNGGLAFWLRFPGIDLLALETEAKALGLRFASSESFMVHPQAERGLRIGFASLNDIEAERAIQTLAKALDRIG</sequence>
<reference evidence="9 10" key="1">
    <citation type="submission" date="2019-09" db="EMBL/GenBank/DDBJ databases">
        <authorList>
            <person name="Feng G."/>
        </authorList>
    </citation>
    <scope>NUCLEOTIDE SEQUENCE [LARGE SCALE GENOMIC DNA]</scope>
    <source>
        <strain evidence="8 9">KACC 19283</strain>
        <strain evidence="7 10">KACC 19284</strain>
    </source>
</reference>
<dbReference type="EMBL" id="VYQB01000035">
    <property type="protein sequence ID" value="KAA9011391.1"/>
    <property type="molecule type" value="Genomic_DNA"/>
</dbReference>
<evidence type="ECO:0000313" key="7">
    <source>
        <dbReference type="EMBL" id="KAA9011391.1"/>
    </source>
</evidence>
<keyword evidence="10" id="KW-1185">Reference proteome</keyword>
<proteinExistence type="inferred from homology"/>
<dbReference type="Gene3D" id="3.40.640.10">
    <property type="entry name" value="Type I PLP-dependent aspartate aminotransferase-like (Major domain)"/>
    <property type="match status" value="1"/>
</dbReference>
<feature type="domain" description="HTH gntR-type" evidence="6">
    <location>
        <begin position="19"/>
        <end position="87"/>
    </location>
</feature>
<dbReference type="InterPro" id="IPR036390">
    <property type="entry name" value="WH_DNA-bd_sf"/>
</dbReference>
<name>A0A5J5HPE7_9SPHN</name>
<keyword evidence="2" id="KW-0663">Pyridoxal phosphate</keyword>
<dbReference type="AlphaFoldDB" id="A0A5J5HPE7"/>
<dbReference type="Pfam" id="PF00392">
    <property type="entry name" value="GntR"/>
    <property type="match status" value="1"/>
</dbReference>
<dbReference type="SUPFAM" id="SSF53383">
    <property type="entry name" value="PLP-dependent transferases"/>
    <property type="match status" value="1"/>
</dbReference>
<dbReference type="InterPro" id="IPR004839">
    <property type="entry name" value="Aminotransferase_I/II_large"/>
</dbReference>